<comment type="caution">
    <text evidence="6">The sequence shown here is derived from an EMBL/GenBank/DDBJ whole genome shotgun (WGS) entry which is preliminary data.</text>
</comment>
<protein>
    <recommendedName>
        <fullName evidence="5">SD-repeat containing protein B domain-containing protein</fullName>
    </recommendedName>
</protein>
<comment type="subcellular location">
    <subcellularLocation>
        <location evidence="1">Secreted</location>
    </subcellularLocation>
</comment>
<dbReference type="Gene3D" id="2.60.40.10">
    <property type="entry name" value="Immunoglobulins"/>
    <property type="match status" value="1"/>
</dbReference>
<evidence type="ECO:0000313" key="6">
    <source>
        <dbReference type="EMBL" id="MDV0444613.1"/>
    </source>
</evidence>
<dbReference type="SUPFAM" id="SSF117074">
    <property type="entry name" value="Hypothetical protein PA1324"/>
    <property type="match status" value="1"/>
</dbReference>
<evidence type="ECO:0000256" key="2">
    <source>
        <dbReference type="ARBA" id="ARBA00022525"/>
    </source>
</evidence>
<keyword evidence="7" id="KW-1185">Reference proteome</keyword>
<dbReference type="InterPro" id="IPR033764">
    <property type="entry name" value="Sdr_B"/>
</dbReference>
<dbReference type="Pfam" id="PF17210">
    <property type="entry name" value="SdrD_B"/>
    <property type="match status" value="1"/>
</dbReference>
<evidence type="ECO:0000256" key="4">
    <source>
        <dbReference type="SAM" id="Phobius"/>
    </source>
</evidence>
<feature type="transmembrane region" description="Helical" evidence="4">
    <location>
        <begin position="1622"/>
        <end position="1643"/>
    </location>
</feature>
<dbReference type="EMBL" id="JAWDKC010000003">
    <property type="protein sequence ID" value="MDV0444613.1"/>
    <property type="molecule type" value="Genomic_DNA"/>
</dbReference>
<evidence type="ECO:0000256" key="3">
    <source>
        <dbReference type="ARBA" id="ARBA00022729"/>
    </source>
</evidence>
<keyword evidence="3" id="KW-0732">Signal</keyword>
<keyword evidence="4" id="KW-0472">Membrane</keyword>
<keyword evidence="2" id="KW-0964">Secreted</keyword>
<dbReference type="Proteomes" id="UP001272052">
    <property type="component" value="Unassembled WGS sequence"/>
</dbReference>
<keyword evidence="4" id="KW-0812">Transmembrane</keyword>
<name>A0ABU3VMH7_9EURY</name>
<evidence type="ECO:0000259" key="5">
    <source>
        <dbReference type="Pfam" id="PF17210"/>
    </source>
</evidence>
<evidence type="ECO:0000313" key="7">
    <source>
        <dbReference type="Proteomes" id="UP001272052"/>
    </source>
</evidence>
<keyword evidence="4" id="KW-1133">Transmembrane helix</keyword>
<gene>
    <name evidence="6" type="ORF">MmiAt1_01430</name>
</gene>
<reference evidence="6 7" key="1">
    <citation type="submission" date="2023-06" db="EMBL/GenBank/DDBJ databases">
        <title>Genome sequence of Methanimicrococcus sp. At1.</title>
        <authorList>
            <person name="Protasov E."/>
            <person name="Platt K."/>
            <person name="Poehlein A."/>
            <person name="Daniel R."/>
            <person name="Brune A."/>
        </authorList>
    </citation>
    <scope>NUCLEOTIDE SEQUENCE [LARGE SCALE GENOMIC DNA]</scope>
    <source>
        <strain evidence="6 7">At1</strain>
    </source>
</reference>
<dbReference type="InterPro" id="IPR013783">
    <property type="entry name" value="Ig-like_fold"/>
</dbReference>
<organism evidence="6 7">
    <name type="scientific">Methanimicrococcus hacksteinii</name>
    <dbReference type="NCBI Taxonomy" id="3028293"/>
    <lineage>
        <taxon>Archaea</taxon>
        <taxon>Methanobacteriati</taxon>
        <taxon>Methanobacteriota</taxon>
        <taxon>Stenosarchaea group</taxon>
        <taxon>Methanomicrobia</taxon>
        <taxon>Methanosarcinales</taxon>
        <taxon>Methanosarcinaceae</taxon>
        <taxon>Methanimicrococcus</taxon>
    </lineage>
</organism>
<proteinExistence type="predicted"/>
<evidence type="ECO:0000256" key="1">
    <source>
        <dbReference type="ARBA" id="ARBA00004613"/>
    </source>
</evidence>
<accession>A0ABU3VMH7</accession>
<feature type="domain" description="SD-repeat containing protein B" evidence="5">
    <location>
        <begin position="1461"/>
        <end position="1566"/>
    </location>
</feature>
<sequence length="1652" mass="181880">MGTHIWLKKFLILLSAAAVLLLLAGSAAAANDDYTIEATWSSGTSVDATEMLQPKNTSTLTYKITQTNAQSVLYLVVDIKDIGDGTFAGENSPGFTISDYPKKDLKSGNTVIAKISGTSYSANKDKLIIPISDPSSVFSIDLVFESNVSRVYHNETNTITAQLYKTVEDGVYSDPVSNEMTATVQNQYPYLSSRGNFILMDPSAMPSGASDINARYVFYTTTEGDATPAGRNGSIWNGLGARVIFEKFTLDFSNVEIKAGDITQTYSEWDGSSPVSFSVPSPAISGYKTEVIDNSIVYTPINKNGESITDRFIWCKYFNFSINTTGAFVSGTSENTLQKNAPYIDFEGLEVSAVMKINGRGPSVEFTNVGSDPESVSSIAGATDLITHYTRGKYTGSTTEHTLRANIIRATASYSNYTMLNSEQYKDDPNKKHLYYQELFKTTFTNTLAGGSNERVKFAIPDGITVTHIRLPSSETTDQIQFSAISIYDYEIEDFVLIDTTVSKTHNLSDIDVEFKPGEDVILKIDGLVRIFSNPQGSVSYNPDYTISFVGTTNETAGQNGAPLRFEVFKINDIDDTEIPLTNSTVYANDDYIVMPYVTTSNFLSSDLKGSSVPTMLSRGDEFYMYTNLATSRYPYYSTLRSDPETYNGIFSNPVVYFSVPAGLEDLTPMLVDNNGNEITDLTDVRGHPVSFTKIVHENAGLYKNGKLIEVKFHLDENAELDDELKKLKLSKDDQFWITNVNPTDYDGRRVILPVKVPEFSDKTQFEFGAQSVLVSTWEDVRALTSSSGGRNYAFTEAFLISEKYYTSGMSGVYHNGVVSRTVSVQTETSAIASVGVKTGTDQYSYYNPQIEDSYPTLKAGSSNEEFKLYFYNGLGESIADSVLYFILPNYIDEDGDKIWGTALNSFSSFGDLIDNSKYMEYSDLDYTIYYTTHDFGSNIGSYDLEDMEDNVAWIVITEGEFSLIEWDKITAIKCEFDDIKENGKFTLKLPFNLPAVSGKVKYDQEAVGQTLYSINNDISSKSGLTAAVKLSESDKPIIRTYEGDEIKEFSNNYAVDYLDNAAIPAWYQVVALDDFTSGIELSEVSVKFKDGDVGVDLDFFEKNTYAHSGYADGTKYTYAVSEDPLDYINASNIGTYTVKYTTKTDGDQKSDSVSFTITVKKDSSTVVIDTPSTQEIYMNMPVPDQGWVNYFSSALDGIGTDIGNPILPESYSGDGDSTTFTSSSVTPDTYYMGYSYADVAGNVKYVKVPVVVKYKDNLSINATGGNSPISGLAVNVLSVGTTEAEVSAEYINEKYVAPVYASKTTPDTIKYKITYSGIPVGLIDANNGVIESLEAYSSTSPINYDLALEPVKMTVDLNDAAKSGVKYISLYKVQDGGDSLVETIEIQGTEDQIVFDKESGWFDDEKYYMTAELYPGYIVSSGCHFVADSSILQLNTDEFELDNDHVEYKLDAEQSTLISGTVWNDANKDSFKDDPEIEFGIAGVTVQLLKEGDEPKETVTGLNGEYYFIGLDEGDYIIQVLAPSGYQASDFIEDSDQSVDKDNELRSELITLDSTGLWAENIDAGFYKIVRTNEGGPGYGQARVVSGSSSGGTQVIEPNEPESGFTSPIDPTVIVESVKKMPLFVIGLIILAILLFIGFLAWNQKEKLIQK</sequence>